<evidence type="ECO:0000313" key="3">
    <source>
        <dbReference type="Proteomes" id="UP000824219"/>
    </source>
</evidence>
<dbReference type="EMBL" id="JAHKSW010000007">
    <property type="protein sequence ID" value="KAG7330280.1"/>
    <property type="molecule type" value="Genomic_DNA"/>
</dbReference>
<dbReference type="AlphaFoldDB" id="A0A9D3NWT7"/>
<evidence type="ECO:0000313" key="2">
    <source>
        <dbReference type="EMBL" id="KAG7330280.1"/>
    </source>
</evidence>
<evidence type="ECO:0000256" key="1">
    <source>
        <dbReference type="SAM" id="SignalP"/>
    </source>
</evidence>
<gene>
    <name evidence="2" type="ORF">KOW79_006502</name>
</gene>
<feature type="signal peptide" evidence="1">
    <location>
        <begin position="1"/>
        <end position="18"/>
    </location>
</feature>
<sequence length="72" mass="7922">MNLGSMTAMLTFCITVRALTHKRAPDLSTPPASTCAPTPGSWSPLWHTSLTLQPNPQCQHHSHALHHQLFLP</sequence>
<organism evidence="2 3">
    <name type="scientific">Hemibagrus wyckioides</name>
    <dbReference type="NCBI Taxonomy" id="337641"/>
    <lineage>
        <taxon>Eukaryota</taxon>
        <taxon>Metazoa</taxon>
        <taxon>Chordata</taxon>
        <taxon>Craniata</taxon>
        <taxon>Vertebrata</taxon>
        <taxon>Euteleostomi</taxon>
        <taxon>Actinopterygii</taxon>
        <taxon>Neopterygii</taxon>
        <taxon>Teleostei</taxon>
        <taxon>Ostariophysi</taxon>
        <taxon>Siluriformes</taxon>
        <taxon>Bagridae</taxon>
        <taxon>Hemibagrus</taxon>
    </lineage>
</organism>
<accession>A0A9D3NWT7</accession>
<comment type="caution">
    <text evidence="2">The sequence shown here is derived from an EMBL/GenBank/DDBJ whole genome shotgun (WGS) entry which is preliminary data.</text>
</comment>
<evidence type="ECO:0008006" key="4">
    <source>
        <dbReference type="Google" id="ProtNLM"/>
    </source>
</evidence>
<feature type="chain" id="PRO_5038866766" description="Secreted protein" evidence="1">
    <location>
        <begin position="19"/>
        <end position="72"/>
    </location>
</feature>
<proteinExistence type="predicted"/>
<name>A0A9D3NWT7_9TELE</name>
<protein>
    <recommendedName>
        <fullName evidence="4">Secreted protein</fullName>
    </recommendedName>
</protein>
<keyword evidence="1" id="KW-0732">Signal</keyword>
<dbReference type="Proteomes" id="UP000824219">
    <property type="component" value="Linkage Group LG07"/>
</dbReference>
<reference evidence="2 3" key="1">
    <citation type="submission" date="2021-06" db="EMBL/GenBank/DDBJ databases">
        <title>Chromosome-level genome assembly of the red-tail catfish (Hemibagrus wyckioides).</title>
        <authorList>
            <person name="Shao F."/>
        </authorList>
    </citation>
    <scope>NUCLEOTIDE SEQUENCE [LARGE SCALE GENOMIC DNA]</scope>
    <source>
        <strain evidence="2">EC202008001</strain>
        <tissue evidence="2">Blood</tissue>
    </source>
</reference>
<keyword evidence="3" id="KW-1185">Reference proteome</keyword>